<comment type="caution">
    <text evidence="2">The sequence shown here is derived from an EMBL/GenBank/DDBJ whole genome shotgun (WGS) entry which is preliminary data.</text>
</comment>
<keyword evidence="3" id="KW-1185">Reference proteome</keyword>
<dbReference type="EMBL" id="SSMQ01000084">
    <property type="protein sequence ID" value="TKC97054.1"/>
    <property type="molecule type" value="Genomic_DNA"/>
</dbReference>
<dbReference type="InterPro" id="IPR007899">
    <property type="entry name" value="CHAD_dom"/>
</dbReference>
<evidence type="ECO:0000313" key="3">
    <source>
        <dbReference type="Proteomes" id="UP000309215"/>
    </source>
</evidence>
<gene>
    <name evidence="2" type="ORF">E8A74_44945</name>
</gene>
<evidence type="ECO:0000259" key="1">
    <source>
        <dbReference type="PROSITE" id="PS51708"/>
    </source>
</evidence>
<dbReference type="OrthoDB" id="9777271at2"/>
<protein>
    <submittedName>
        <fullName evidence="2">CHAD domain-containing protein</fullName>
    </submittedName>
</protein>
<dbReference type="PROSITE" id="PS51708">
    <property type="entry name" value="CHAD"/>
    <property type="match status" value="1"/>
</dbReference>
<proteinExistence type="predicted"/>
<evidence type="ECO:0000313" key="2">
    <source>
        <dbReference type="EMBL" id="TKC97054.1"/>
    </source>
</evidence>
<dbReference type="AlphaFoldDB" id="A0A4U1IS72"/>
<dbReference type="RefSeq" id="WP_136935327.1">
    <property type="nucleotide sequence ID" value="NZ_SSMQ01000084.1"/>
</dbReference>
<reference evidence="2 3" key="1">
    <citation type="submission" date="2019-04" db="EMBL/GenBank/DDBJ databases">
        <authorList>
            <person name="Li Y."/>
            <person name="Wang J."/>
        </authorList>
    </citation>
    <scope>NUCLEOTIDE SEQUENCE [LARGE SCALE GENOMIC DNA]</scope>
    <source>
        <strain evidence="2 3">DSM 14668</strain>
    </source>
</reference>
<dbReference type="PANTHER" id="PTHR39339:SF1">
    <property type="entry name" value="CHAD DOMAIN-CONTAINING PROTEIN"/>
    <property type="match status" value="1"/>
</dbReference>
<dbReference type="Proteomes" id="UP000309215">
    <property type="component" value="Unassembled WGS sequence"/>
</dbReference>
<name>A0A4U1IS72_9BACT</name>
<organism evidence="2 3">
    <name type="scientific">Polyangium fumosum</name>
    <dbReference type="NCBI Taxonomy" id="889272"/>
    <lineage>
        <taxon>Bacteria</taxon>
        <taxon>Pseudomonadati</taxon>
        <taxon>Myxococcota</taxon>
        <taxon>Polyangia</taxon>
        <taxon>Polyangiales</taxon>
        <taxon>Polyangiaceae</taxon>
        <taxon>Polyangium</taxon>
    </lineage>
</organism>
<dbReference type="PANTHER" id="PTHR39339">
    <property type="entry name" value="SLR1444 PROTEIN"/>
    <property type="match status" value="1"/>
</dbReference>
<feature type="domain" description="CHAD" evidence="1">
    <location>
        <begin position="15"/>
        <end position="299"/>
    </location>
</feature>
<dbReference type="Gene3D" id="1.40.20.10">
    <property type="entry name" value="CHAD domain"/>
    <property type="match status" value="1"/>
</dbReference>
<dbReference type="Pfam" id="PF05235">
    <property type="entry name" value="CHAD"/>
    <property type="match status" value="1"/>
</dbReference>
<dbReference type="InterPro" id="IPR038186">
    <property type="entry name" value="CHAD_dom_sf"/>
</dbReference>
<dbReference type="SMART" id="SM00880">
    <property type="entry name" value="CHAD"/>
    <property type="match status" value="1"/>
</dbReference>
<accession>A0A4U1IS72</accession>
<sequence>MNTPNHAHELVASALHALVADARAARERVLAVAASALFQGAPGGASDEAALHDFRVALRRMRTILRVARDLWRRKRLARIEGEIRYHAQATGALRDDEVLRETLTALDLPQEARAEVGAWLVRRARATRKEHAEVTRLLRDGPPAHAPTLPNGKRIRPLERSFHALAARLDGDTPRIVPAVELGHEVLDRAARDVATWAQRDVGDVDAMHELRIRYKRLRYTAELFAAPLGVTATRLAKHATRMQRHLGELHDIDQAMITLGRARSLGAATKGAVLAALRASRVACASKVELHLVEARNLVVRGLDDESPPIV</sequence>